<feature type="compositionally biased region" description="Basic and acidic residues" evidence="4">
    <location>
        <begin position="73"/>
        <end position="91"/>
    </location>
</feature>
<feature type="region of interest" description="Disordered" evidence="4">
    <location>
        <begin position="853"/>
        <end position="873"/>
    </location>
</feature>
<keyword evidence="3" id="KW-0472">Membrane</keyword>
<dbReference type="AlphaFoldDB" id="A0A517QQE0"/>
<evidence type="ECO:0000256" key="4">
    <source>
        <dbReference type="SAM" id="MobiDB-lite"/>
    </source>
</evidence>
<dbReference type="InterPro" id="IPR005644">
    <property type="entry name" value="NolW-like"/>
</dbReference>
<accession>A0A517QQE0</accession>
<feature type="region of interest" description="Disordered" evidence="4">
    <location>
        <begin position="318"/>
        <end position="364"/>
    </location>
</feature>
<feature type="compositionally biased region" description="Polar residues" evidence="4">
    <location>
        <begin position="985"/>
        <end position="1001"/>
    </location>
</feature>
<dbReference type="GO" id="GO:0009306">
    <property type="term" value="P:protein secretion"/>
    <property type="evidence" value="ECO:0007669"/>
    <property type="project" value="TreeGrafter"/>
</dbReference>
<keyword evidence="7" id="KW-1185">Reference proteome</keyword>
<reference evidence="6 7" key="1">
    <citation type="submission" date="2019-02" db="EMBL/GenBank/DDBJ databases">
        <title>Deep-cultivation of Planctomycetes and their phenomic and genomic characterization uncovers novel biology.</title>
        <authorList>
            <person name="Wiegand S."/>
            <person name="Jogler M."/>
            <person name="Boedeker C."/>
            <person name="Pinto D."/>
            <person name="Vollmers J."/>
            <person name="Rivas-Marin E."/>
            <person name="Kohn T."/>
            <person name="Peeters S.H."/>
            <person name="Heuer A."/>
            <person name="Rast P."/>
            <person name="Oberbeckmann S."/>
            <person name="Bunk B."/>
            <person name="Jeske O."/>
            <person name="Meyerdierks A."/>
            <person name="Storesund J.E."/>
            <person name="Kallscheuer N."/>
            <person name="Luecker S."/>
            <person name="Lage O.M."/>
            <person name="Pohl T."/>
            <person name="Merkel B.J."/>
            <person name="Hornburger P."/>
            <person name="Mueller R.-W."/>
            <person name="Bruemmer F."/>
            <person name="Labrenz M."/>
            <person name="Spormann A.M."/>
            <person name="Op den Camp H."/>
            <person name="Overmann J."/>
            <person name="Amann R."/>
            <person name="Jetten M.S.M."/>
            <person name="Mascher T."/>
            <person name="Medema M.H."/>
            <person name="Devos D.P."/>
            <person name="Kaster A.-K."/>
            <person name="Ovreas L."/>
            <person name="Rohde M."/>
            <person name="Galperin M.Y."/>
            <person name="Jogler C."/>
        </authorList>
    </citation>
    <scope>NUCLEOTIDE SEQUENCE [LARGE SCALE GENOMIC DNA]</scope>
    <source>
        <strain evidence="6 7">Mal48</strain>
    </source>
</reference>
<dbReference type="GO" id="GO:0016020">
    <property type="term" value="C:membrane"/>
    <property type="evidence" value="ECO:0007669"/>
    <property type="project" value="UniProtKB-SubCell"/>
</dbReference>
<gene>
    <name evidence="6" type="ORF">Mal48_30580</name>
</gene>
<evidence type="ECO:0000256" key="1">
    <source>
        <dbReference type="ARBA" id="ARBA00004370"/>
    </source>
</evidence>
<organism evidence="6 7">
    <name type="scientific">Thalassoglobus polymorphus</name>
    <dbReference type="NCBI Taxonomy" id="2527994"/>
    <lineage>
        <taxon>Bacteria</taxon>
        <taxon>Pseudomonadati</taxon>
        <taxon>Planctomycetota</taxon>
        <taxon>Planctomycetia</taxon>
        <taxon>Planctomycetales</taxon>
        <taxon>Planctomycetaceae</taxon>
        <taxon>Thalassoglobus</taxon>
    </lineage>
</organism>
<feature type="compositionally biased region" description="Polar residues" evidence="4">
    <location>
        <begin position="861"/>
        <end position="872"/>
    </location>
</feature>
<dbReference type="KEGG" id="tpol:Mal48_30580"/>
<sequence length="1001" mass="111430">MLQRPKHPGFQVLYGKRTVKIKVLLLVIGVCLIAAESLPAQGVVVEQSSRSARPAPSSQPAGKPTSGPPSTGKDGKPAEKADEKDKKESSDQKASPKTITRSDYKPDPLEQPLPIDLDSEGTVKFNFHGTPWPVVLDWLARYSHLNLDWQELPGDYVNLRTQRTYSAAEARDMINRHLLARGYTLLVHDELLSVAKISTLNPGLVPRVQAEDLNQCLPHEFVKVSLPLDWILADEAVEQLKPMLSPNGKLHAITSVNRLEAVDVAANLQEVYNLLTTEQRKSNSDGGLVREFKLKHVRAVDVIGSLYGILGLRQPESLSGDSNDISGSSSRQIMQQLQRMQQQQQQRGNSSGAKGKEETEPKLVLNERENSILAHASPDKMEIIAQTIKAMDVASDPTKHILQNLDGMKVYRLSTLKPDPLVKILSEIGDLSPTSKIQVDSENNAIIVHGSLADHVTIQSLVDRLDGSSRQFHVVTLRRLRARDVAGTIQYMLGEEEEEEDNSRSRYYGYYGSYRGNQSETTKDKRPFRVDADVENNRLLVWANESERGEIDNLLIKMGEFPAGKSNPARSRTVDLYSDENAERLLEEVERVWQRNKQNQLNIETSKENSEKPAAQKPIEQKQNEVHLNSKTAIHLASELKTAELAQTQPTQTEHTQTLPEQSDLAQRPQFDQHPLAESEVTPAPITIRQLPDGRLQIRSEDTEALDELEYLIAELAPKSPDYKIYQIKYAWPFGVELLLDDFFTSEEDEEEILDWFGNTRTFNKQSPDRLSTQRKLKIISDDDSRTLLVQGATAQQLAIIEELLEIYDRPESSDPQSIRVTKIFHIEFSQAAVISETVKAVYRDLLSANDPALQTKGKDGQNQQQPSSQGITFAPFRNNEEKKEADQPQEPIKFKGLLSIGVDEVSNTLVVSAASGLIEGITELIETLDVAAKPDNSVKVLSVNPGISPSFLRDRLHQSFGIGGKLSVSTTGANRKGKNNNANPASPQPGQNNNAQPSSE</sequence>
<dbReference type="EMBL" id="CP036267">
    <property type="protein sequence ID" value="QDT33803.1"/>
    <property type="molecule type" value="Genomic_DNA"/>
</dbReference>
<dbReference type="OrthoDB" id="224387at2"/>
<dbReference type="Pfam" id="PF03958">
    <property type="entry name" value="Secretin_N"/>
    <property type="match status" value="2"/>
</dbReference>
<feature type="compositionally biased region" description="Low complexity" evidence="4">
    <location>
        <begin position="48"/>
        <end position="61"/>
    </location>
</feature>
<evidence type="ECO:0000313" key="7">
    <source>
        <dbReference type="Proteomes" id="UP000315724"/>
    </source>
</evidence>
<feature type="region of interest" description="Disordered" evidence="4">
    <location>
        <begin position="968"/>
        <end position="1001"/>
    </location>
</feature>
<name>A0A517QQE0_9PLAN</name>
<dbReference type="Gene3D" id="3.30.1370.120">
    <property type="match status" value="5"/>
</dbReference>
<feature type="region of interest" description="Disordered" evidence="4">
    <location>
        <begin position="48"/>
        <end position="115"/>
    </location>
</feature>
<feature type="domain" description="NolW-like" evidence="5">
    <location>
        <begin position="409"/>
        <end position="471"/>
    </location>
</feature>
<feature type="compositionally biased region" description="Basic and acidic residues" evidence="4">
    <location>
        <begin position="354"/>
        <end position="364"/>
    </location>
</feature>
<feature type="region of interest" description="Disordered" evidence="4">
    <location>
        <begin position="600"/>
        <end position="626"/>
    </location>
</feature>
<feature type="compositionally biased region" description="Low complexity" evidence="4">
    <location>
        <begin position="318"/>
        <end position="347"/>
    </location>
</feature>
<keyword evidence="2" id="KW-0732">Signal</keyword>
<dbReference type="PANTHER" id="PTHR30332:SF24">
    <property type="entry name" value="SECRETIN GSPD-RELATED"/>
    <property type="match status" value="1"/>
</dbReference>
<protein>
    <submittedName>
        <fullName evidence="6">Bacterial type II/III secretion system short domain protein</fullName>
    </submittedName>
</protein>
<feature type="compositionally biased region" description="Low complexity" evidence="4">
    <location>
        <begin position="971"/>
        <end position="984"/>
    </location>
</feature>
<dbReference type="InterPro" id="IPR038591">
    <property type="entry name" value="NolW-like_sf"/>
</dbReference>
<dbReference type="GO" id="GO:0015627">
    <property type="term" value="C:type II protein secretion system complex"/>
    <property type="evidence" value="ECO:0007669"/>
    <property type="project" value="TreeGrafter"/>
</dbReference>
<evidence type="ECO:0000259" key="5">
    <source>
        <dbReference type="Pfam" id="PF03958"/>
    </source>
</evidence>
<dbReference type="PANTHER" id="PTHR30332">
    <property type="entry name" value="PROBABLE GENERAL SECRETION PATHWAY PROTEIN D"/>
    <property type="match status" value="1"/>
</dbReference>
<dbReference type="InterPro" id="IPR050810">
    <property type="entry name" value="Bact_Secretion_Sys_Channel"/>
</dbReference>
<dbReference type="Proteomes" id="UP000315724">
    <property type="component" value="Chromosome"/>
</dbReference>
<evidence type="ECO:0000256" key="2">
    <source>
        <dbReference type="ARBA" id="ARBA00022729"/>
    </source>
</evidence>
<evidence type="ECO:0000313" key="6">
    <source>
        <dbReference type="EMBL" id="QDT33803.1"/>
    </source>
</evidence>
<comment type="subcellular location">
    <subcellularLocation>
        <location evidence="1">Membrane</location>
    </subcellularLocation>
</comment>
<evidence type="ECO:0000256" key="3">
    <source>
        <dbReference type="ARBA" id="ARBA00023136"/>
    </source>
</evidence>
<feature type="domain" description="NolW-like" evidence="5">
    <location>
        <begin position="289"/>
        <end position="395"/>
    </location>
</feature>
<proteinExistence type="predicted"/>